<organism evidence="15 16">
    <name type="scientific">Carpediemonas membranifera</name>
    <dbReference type="NCBI Taxonomy" id="201153"/>
    <lineage>
        <taxon>Eukaryota</taxon>
        <taxon>Metamonada</taxon>
        <taxon>Carpediemonas-like organisms</taxon>
        <taxon>Carpediemonas</taxon>
    </lineage>
</organism>
<dbReference type="GO" id="GO:0072527">
    <property type="term" value="P:pyrimidine-containing compound metabolic process"/>
    <property type="evidence" value="ECO:0007669"/>
    <property type="project" value="UniProtKB-ARBA"/>
</dbReference>
<keyword evidence="16" id="KW-1185">Reference proteome</keyword>
<dbReference type="PANTHER" id="PTHR11644:SF2">
    <property type="entry name" value="CYTIDINE DEAMINASE"/>
    <property type="match status" value="1"/>
</dbReference>
<dbReference type="EC" id="3.5.4.5" evidence="4 13"/>
<feature type="active site" description="Proton donor" evidence="10">
    <location>
        <position position="99"/>
    </location>
</feature>
<evidence type="ECO:0000256" key="8">
    <source>
        <dbReference type="ARBA" id="ARBA00032005"/>
    </source>
</evidence>
<dbReference type="OrthoDB" id="414540at2759"/>
<dbReference type="GO" id="GO:0008270">
    <property type="term" value="F:zinc ion binding"/>
    <property type="evidence" value="ECO:0007669"/>
    <property type="project" value="UniProtKB-UniRule"/>
</dbReference>
<dbReference type="PANTHER" id="PTHR11644">
    <property type="entry name" value="CYTIDINE DEAMINASE"/>
    <property type="match status" value="1"/>
</dbReference>
<accession>A0A8J6B8L0</accession>
<evidence type="ECO:0000256" key="1">
    <source>
        <dbReference type="ARBA" id="ARBA00001947"/>
    </source>
</evidence>
<dbReference type="GO" id="GO:0004126">
    <property type="term" value="F:cytidine deaminase activity"/>
    <property type="evidence" value="ECO:0007669"/>
    <property type="project" value="UniProtKB-UniRule"/>
</dbReference>
<gene>
    <name evidence="15" type="ORF">J8273_5247</name>
</gene>
<dbReference type="NCBIfam" id="TIGR01354">
    <property type="entry name" value="cyt_deam_tetra"/>
    <property type="match status" value="1"/>
</dbReference>
<feature type="binding site" evidence="12">
    <location>
        <position position="97"/>
    </location>
    <ligand>
        <name>Zn(2+)</name>
        <dbReference type="ChEBI" id="CHEBI:29105"/>
        <note>catalytic</note>
    </ligand>
</feature>
<comment type="similarity">
    <text evidence="3 13">Belongs to the cytidine and deoxycytidylate deaminase family.</text>
</comment>
<reference evidence="15" key="1">
    <citation type="submission" date="2021-05" db="EMBL/GenBank/DDBJ databases">
        <title>A free-living protist that lacks canonical eukaryotic 1 DNA replication and segregation systems.</title>
        <authorList>
            <person name="Salas-Leiva D.E."/>
            <person name="Tromer E.C."/>
            <person name="Curtis B.A."/>
            <person name="Jerlstrom-Hultqvist J."/>
            <person name="Kolisko M."/>
            <person name="Yi Z."/>
            <person name="Salas-Leiva J.S."/>
            <person name="Gallot-Lavallee L."/>
            <person name="Kops G.J.P.L."/>
            <person name="Archibald J.M."/>
            <person name="Simpson A.G.B."/>
            <person name="Roger A.J."/>
        </authorList>
    </citation>
    <scope>NUCLEOTIDE SEQUENCE</scope>
    <source>
        <strain evidence="15">BICM</strain>
    </source>
</reference>
<keyword evidence="5 12" id="KW-0479">Metal-binding</keyword>
<keyword evidence="7 12" id="KW-0862">Zinc</keyword>
<dbReference type="InterPro" id="IPR016192">
    <property type="entry name" value="APOBEC/CMP_deaminase_Zn-bd"/>
</dbReference>
<dbReference type="Pfam" id="PF00383">
    <property type="entry name" value="dCMP_cyt_deam_1"/>
    <property type="match status" value="1"/>
</dbReference>
<comment type="function">
    <text evidence="2 13">This enzyme scavenges exogenous and endogenous cytidine and 2'-deoxycytidine for UMP synthesis.</text>
</comment>
<feature type="domain" description="CMP/dCMP-type deaminase" evidence="14">
    <location>
        <begin position="45"/>
        <end position="170"/>
    </location>
</feature>
<dbReference type="AlphaFoldDB" id="A0A8J6B8L0"/>
<evidence type="ECO:0000256" key="6">
    <source>
        <dbReference type="ARBA" id="ARBA00022801"/>
    </source>
</evidence>
<dbReference type="PROSITE" id="PS00903">
    <property type="entry name" value="CYT_DCMP_DEAMINASES_1"/>
    <property type="match status" value="1"/>
</dbReference>
<dbReference type="GO" id="GO:0042802">
    <property type="term" value="F:identical protein binding"/>
    <property type="evidence" value="ECO:0007669"/>
    <property type="project" value="UniProtKB-ARBA"/>
</dbReference>
<comment type="caution">
    <text evidence="15">The sequence shown here is derived from an EMBL/GenBank/DDBJ whole genome shotgun (WGS) entry which is preliminary data.</text>
</comment>
<dbReference type="GO" id="GO:0055086">
    <property type="term" value="P:nucleobase-containing small molecule metabolic process"/>
    <property type="evidence" value="ECO:0007669"/>
    <property type="project" value="UniProtKB-ARBA"/>
</dbReference>
<evidence type="ECO:0000256" key="5">
    <source>
        <dbReference type="ARBA" id="ARBA00022723"/>
    </source>
</evidence>
<name>A0A8J6B8L0_9EUKA</name>
<evidence type="ECO:0000313" key="15">
    <source>
        <dbReference type="EMBL" id="KAG9392262.1"/>
    </source>
</evidence>
<dbReference type="InterPro" id="IPR006262">
    <property type="entry name" value="Cyt_deam_tetra"/>
</dbReference>
<dbReference type="SUPFAM" id="SSF53927">
    <property type="entry name" value="Cytidine deaminase-like"/>
    <property type="match status" value="1"/>
</dbReference>
<evidence type="ECO:0000256" key="13">
    <source>
        <dbReference type="RuleBase" id="RU364006"/>
    </source>
</evidence>
<evidence type="ECO:0000256" key="11">
    <source>
        <dbReference type="PIRSR" id="PIRSR606262-2"/>
    </source>
</evidence>
<keyword evidence="15" id="KW-0418">Kinase</keyword>
<dbReference type="GO" id="GO:0005829">
    <property type="term" value="C:cytosol"/>
    <property type="evidence" value="ECO:0007669"/>
    <property type="project" value="TreeGrafter"/>
</dbReference>
<evidence type="ECO:0000256" key="10">
    <source>
        <dbReference type="PIRSR" id="PIRSR606262-1"/>
    </source>
</evidence>
<evidence type="ECO:0000256" key="12">
    <source>
        <dbReference type="PIRSR" id="PIRSR606262-3"/>
    </source>
</evidence>
<proteinExistence type="inferred from homology"/>
<dbReference type="InterPro" id="IPR050202">
    <property type="entry name" value="Cyt/Deoxycyt_deaminase"/>
</dbReference>
<evidence type="ECO:0000259" key="14">
    <source>
        <dbReference type="PROSITE" id="PS51747"/>
    </source>
</evidence>
<evidence type="ECO:0000256" key="3">
    <source>
        <dbReference type="ARBA" id="ARBA00006576"/>
    </source>
</evidence>
<comment type="catalytic activity">
    <reaction evidence="13">
        <text>2'-deoxycytidine + H2O + H(+) = 2'-deoxyuridine + NH4(+)</text>
        <dbReference type="Rhea" id="RHEA:13433"/>
        <dbReference type="ChEBI" id="CHEBI:15377"/>
        <dbReference type="ChEBI" id="CHEBI:15378"/>
        <dbReference type="ChEBI" id="CHEBI:15698"/>
        <dbReference type="ChEBI" id="CHEBI:16450"/>
        <dbReference type="ChEBI" id="CHEBI:28938"/>
        <dbReference type="EC" id="3.5.4.5"/>
    </reaction>
</comment>
<protein>
    <recommendedName>
        <fullName evidence="4 13">Cytidine deaminase</fullName>
        <ecNumber evidence="4 13">3.5.4.5</ecNumber>
    </recommendedName>
    <alternativeName>
        <fullName evidence="8 13">Cytidine aminohydrolase</fullName>
    </alternativeName>
</protein>
<keyword evidence="15" id="KW-0808">Transferase</keyword>
<comment type="catalytic activity">
    <reaction evidence="9 13">
        <text>cytidine + H2O + H(+) = uridine + NH4(+)</text>
        <dbReference type="Rhea" id="RHEA:16069"/>
        <dbReference type="ChEBI" id="CHEBI:15377"/>
        <dbReference type="ChEBI" id="CHEBI:15378"/>
        <dbReference type="ChEBI" id="CHEBI:16704"/>
        <dbReference type="ChEBI" id="CHEBI:17562"/>
        <dbReference type="ChEBI" id="CHEBI:28938"/>
        <dbReference type="EC" id="3.5.4.5"/>
    </reaction>
</comment>
<dbReference type="GO" id="GO:0016301">
    <property type="term" value="F:kinase activity"/>
    <property type="evidence" value="ECO:0007669"/>
    <property type="project" value="UniProtKB-KW"/>
</dbReference>
<evidence type="ECO:0000256" key="7">
    <source>
        <dbReference type="ARBA" id="ARBA00022833"/>
    </source>
</evidence>
<dbReference type="FunFam" id="3.40.140.10:FF:000008">
    <property type="entry name" value="Cytidine deaminase"/>
    <property type="match status" value="1"/>
</dbReference>
<dbReference type="InterPro" id="IPR016193">
    <property type="entry name" value="Cytidine_deaminase-like"/>
</dbReference>
<comment type="cofactor">
    <cofactor evidence="1 12 13">
        <name>Zn(2+)</name>
        <dbReference type="ChEBI" id="CHEBI:29105"/>
    </cofactor>
</comment>
<evidence type="ECO:0000256" key="4">
    <source>
        <dbReference type="ARBA" id="ARBA00012783"/>
    </source>
</evidence>
<sequence length="176" mass="19266">MKKSVIVAPGSGAVRHDMSLTVVDRVKSATRQFSKSIQTMSVSEQLQRELLDKAIEVAKNAYAPYSKYPVGACLQCADGTRFTGCNVENASYGLTNCAERTAMFKAVSEGHRDHAMIAIVTLDGGLPCAACRQVMREFNKDMIVICGYTDGRVNRVFTLEELLPHSFGPENLEALQ</sequence>
<dbReference type="Proteomes" id="UP000717585">
    <property type="component" value="Unassembled WGS sequence"/>
</dbReference>
<feature type="binding site" evidence="11">
    <location>
        <begin position="86"/>
        <end position="92"/>
    </location>
    <ligand>
        <name>substrate</name>
    </ligand>
</feature>
<dbReference type="CDD" id="cd01283">
    <property type="entry name" value="cytidine_deaminase"/>
    <property type="match status" value="1"/>
</dbReference>
<evidence type="ECO:0000256" key="2">
    <source>
        <dbReference type="ARBA" id="ARBA00003949"/>
    </source>
</evidence>
<feature type="binding site" evidence="12">
    <location>
        <position position="131"/>
    </location>
    <ligand>
        <name>Zn(2+)</name>
        <dbReference type="ChEBI" id="CHEBI:29105"/>
        <note>catalytic</note>
    </ligand>
</feature>
<dbReference type="InterPro" id="IPR002125">
    <property type="entry name" value="CMP_dCMP_dom"/>
</dbReference>
<dbReference type="PROSITE" id="PS51747">
    <property type="entry name" value="CYT_DCMP_DEAMINASES_2"/>
    <property type="match status" value="1"/>
</dbReference>
<dbReference type="EMBL" id="JAHDYR010000038">
    <property type="protein sequence ID" value="KAG9392262.1"/>
    <property type="molecule type" value="Genomic_DNA"/>
</dbReference>
<feature type="binding site" evidence="12">
    <location>
        <position position="128"/>
    </location>
    <ligand>
        <name>Zn(2+)</name>
        <dbReference type="ChEBI" id="CHEBI:29105"/>
        <note>catalytic</note>
    </ligand>
</feature>
<dbReference type="NCBIfam" id="NF004064">
    <property type="entry name" value="PRK05578.1"/>
    <property type="match status" value="1"/>
</dbReference>
<evidence type="ECO:0000256" key="9">
    <source>
        <dbReference type="ARBA" id="ARBA00049558"/>
    </source>
</evidence>
<keyword evidence="6 13" id="KW-0378">Hydrolase</keyword>
<dbReference type="Gene3D" id="3.40.140.10">
    <property type="entry name" value="Cytidine Deaminase, domain 2"/>
    <property type="match status" value="1"/>
</dbReference>
<evidence type="ECO:0000313" key="16">
    <source>
        <dbReference type="Proteomes" id="UP000717585"/>
    </source>
</evidence>